<gene>
    <name evidence="2" type="ORF">OD816_001377</name>
</gene>
<proteinExistence type="predicted"/>
<feature type="transmembrane region" description="Helical" evidence="1">
    <location>
        <begin position="144"/>
        <end position="174"/>
    </location>
</feature>
<keyword evidence="1" id="KW-0812">Transmembrane</keyword>
<dbReference type="Proteomes" id="UP001144110">
    <property type="component" value="Unassembled WGS sequence"/>
</dbReference>
<name>A0AAE3TFF4_9BACT</name>
<evidence type="ECO:0000313" key="3">
    <source>
        <dbReference type="Proteomes" id="UP001144110"/>
    </source>
</evidence>
<organism evidence="2 3">
    <name type="scientific">Candidatus Thermodesulfobacterium syntrophicum</name>
    <dbReference type="NCBI Taxonomy" id="3060442"/>
    <lineage>
        <taxon>Bacteria</taxon>
        <taxon>Pseudomonadati</taxon>
        <taxon>Thermodesulfobacteriota</taxon>
        <taxon>Thermodesulfobacteria</taxon>
        <taxon>Thermodesulfobacteriales</taxon>
        <taxon>Thermodesulfobacteriaceae</taxon>
        <taxon>Thermodesulfobacterium</taxon>
    </lineage>
</organism>
<evidence type="ECO:0000313" key="2">
    <source>
        <dbReference type="EMBL" id="MDF2954132.1"/>
    </source>
</evidence>
<feature type="transmembrane region" description="Helical" evidence="1">
    <location>
        <begin position="14"/>
        <end position="47"/>
    </location>
</feature>
<protein>
    <submittedName>
        <fullName evidence="2">Membrane protein</fullName>
    </submittedName>
</protein>
<feature type="transmembrane region" description="Helical" evidence="1">
    <location>
        <begin position="97"/>
        <end position="123"/>
    </location>
</feature>
<keyword evidence="1" id="KW-0472">Membrane</keyword>
<keyword evidence="1" id="KW-1133">Transmembrane helix</keyword>
<dbReference type="EMBL" id="JAPHEG010000006">
    <property type="protein sequence ID" value="MDF2954132.1"/>
    <property type="molecule type" value="Genomic_DNA"/>
</dbReference>
<dbReference type="AlphaFoldDB" id="A0AAE3TFF4"/>
<feature type="transmembrane region" description="Helical" evidence="1">
    <location>
        <begin position="59"/>
        <end position="85"/>
    </location>
</feature>
<evidence type="ECO:0000256" key="1">
    <source>
        <dbReference type="SAM" id="Phobius"/>
    </source>
</evidence>
<reference evidence="2" key="1">
    <citation type="submission" date="2022-11" db="EMBL/GenBank/DDBJ databases">
        <title>Candidatus Alkanophaga archaea from heated hydrothermal vent sediment oxidize petroleum alkanes.</title>
        <authorList>
            <person name="Zehnle H."/>
            <person name="Laso-Perez R."/>
            <person name="Lipp J."/>
            <person name="Teske A."/>
            <person name="Wegener G."/>
        </authorList>
    </citation>
    <scope>NUCLEOTIDE SEQUENCE</scope>
    <source>
        <strain evidence="2">MCA70</strain>
    </source>
</reference>
<sequence length="184" mass="19780">MNGNLSTPKLIGGIGAILLILTITPHFGAIAGLAGIVLILISFNMFSKIFNDPQIFKNALVSFILSIIGGFVIFLTVGITFFSILTTVGSEPHFHHAITNIGIGSIFALIIIYALLIVSAHYLKSAFYLLSSYTGVNLYKTGGLLYFIGTILMIIVIGVLVNLVAWVLIAVAFFTTPEEIKSEV</sequence>
<comment type="caution">
    <text evidence="2">The sequence shown here is derived from an EMBL/GenBank/DDBJ whole genome shotgun (WGS) entry which is preliminary data.</text>
</comment>
<dbReference type="Pfam" id="PF06195">
    <property type="entry name" value="DUF996"/>
    <property type="match status" value="1"/>
</dbReference>
<accession>A0AAE3TFF4</accession>
<dbReference type="InterPro" id="IPR010397">
    <property type="entry name" value="DUF996"/>
</dbReference>